<proteinExistence type="predicted"/>
<evidence type="ECO:0000256" key="2">
    <source>
        <dbReference type="SAM" id="SignalP"/>
    </source>
</evidence>
<dbReference type="EMBL" id="JAPEVB010000002">
    <property type="protein sequence ID" value="KAJ4393169.1"/>
    <property type="molecule type" value="Genomic_DNA"/>
</dbReference>
<sequence length="639" mass="68048">MLCLQKFPLAALLSVLLLGLPGSQATPLQKRATDRLVFCHFMIGIVSDRTSSADFDADMQRAKALGIDAFALNIGVDPYTDTQLGYAYESAANNDMKVFISFDFNWYTISQGTAVGQEIAKYADLPAQLTVDGKVFASSFAGDGVSVDDIRAAAGQDIFWAPNFHPGSGNFSEIDAALNWMAWPNNGNNKAPTASANLTVQDGDDAYIAALGSVDKYIAPVSAWFSTHYGPEVSYSKNWVFPGDLLWFDRWNEILSLGSRFVEIITWNDYGESHYIGPLDSPHYDDGNSKWTNDMPHDGWLDISKPFIEAFKDGASSADSYVTDDELVYWYRPTMKSLDCDSTDTTMVAANNDSGNYFEGRPNGYETLADAVFVVAMLTDAGTITVQSGSNVQEFNAPQGISAYQVDMDLGTQQFFLARNGKTVLAAQSLKDITAVCPCGIYNFNAYVGTVPESAPDRLQPDGLNSLTAGLHVTTCSATPTLGTVAITPTSTPPLTIGSSQTSSSTTGATSTTSKTSSTSTQTTSSSTTSPTVTSSTTTSSLSTVTTSQTSSATPTPTGTCNAGTGPGNYLGLCDFACYYGYCPPGPCTCTSYGQANTPPPETGTQGYPLDGEDDSYLGLCSFDCNHGYCPSTACQIES</sequence>
<dbReference type="OrthoDB" id="1046782at2759"/>
<dbReference type="AlphaFoldDB" id="A0A9W8YUN9"/>
<name>A0A9W8YUN9_9PEZI</name>
<organism evidence="3 4">
    <name type="scientific">Gnomoniopsis smithogilvyi</name>
    <dbReference type="NCBI Taxonomy" id="1191159"/>
    <lineage>
        <taxon>Eukaryota</taxon>
        <taxon>Fungi</taxon>
        <taxon>Dikarya</taxon>
        <taxon>Ascomycota</taxon>
        <taxon>Pezizomycotina</taxon>
        <taxon>Sordariomycetes</taxon>
        <taxon>Sordariomycetidae</taxon>
        <taxon>Diaporthales</taxon>
        <taxon>Gnomoniaceae</taxon>
        <taxon>Gnomoniopsis</taxon>
    </lineage>
</organism>
<dbReference type="GO" id="GO:0051118">
    <property type="term" value="F:glucan endo-1,3-alpha-glucosidase activity"/>
    <property type="evidence" value="ECO:0007669"/>
    <property type="project" value="InterPro"/>
</dbReference>
<feature type="chain" id="PRO_5040894743" description="Mutanase" evidence="2">
    <location>
        <begin position="26"/>
        <end position="639"/>
    </location>
</feature>
<protein>
    <recommendedName>
        <fullName evidence="5">Mutanase</fullName>
    </recommendedName>
</protein>
<gene>
    <name evidence="3" type="ORF">N0V93_002376</name>
</gene>
<feature type="compositionally biased region" description="Polar residues" evidence="1">
    <location>
        <begin position="483"/>
        <end position="498"/>
    </location>
</feature>
<dbReference type="Pfam" id="PF03659">
    <property type="entry name" value="Glyco_hydro_71"/>
    <property type="match status" value="1"/>
</dbReference>
<comment type="caution">
    <text evidence="3">The sequence shown here is derived from an EMBL/GenBank/DDBJ whole genome shotgun (WGS) entry which is preliminary data.</text>
</comment>
<feature type="region of interest" description="Disordered" evidence="1">
    <location>
        <begin position="483"/>
        <end position="561"/>
    </location>
</feature>
<dbReference type="Gene3D" id="3.20.20.80">
    <property type="entry name" value="Glycosidases"/>
    <property type="match status" value="1"/>
</dbReference>
<evidence type="ECO:0000313" key="4">
    <source>
        <dbReference type="Proteomes" id="UP001140453"/>
    </source>
</evidence>
<feature type="signal peptide" evidence="2">
    <location>
        <begin position="1"/>
        <end position="25"/>
    </location>
</feature>
<reference evidence="3" key="1">
    <citation type="submission" date="2022-10" db="EMBL/GenBank/DDBJ databases">
        <title>Tapping the CABI collections for fungal endophytes: first genome assemblies for Collariella, Neodidymelliopsis, Ascochyta clinopodiicola, Didymella pomorum, Didymosphaeria variabile, Neocosmospora piperis and Neocucurbitaria cava.</title>
        <authorList>
            <person name="Hill R."/>
        </authorList>
    </citation>
    <scope>NUCLEOTIDE SEQUENCE</scope>
    <source>
        <strain evidence="3">IMI 355082</strain>
    </source>
</reference>
<feature type="compositionally biased region" description="Low complexity" evidence="1">
    <location>
        <begin position="499"/>
        <end position="560"/>
    </location>
</feature>
<dbReference type="CDD" id="cd11577">
    <property type="entry name" value="GH71"/>
    <property type="match status" value="1"/>
</dbReference>
<keyword evidence="2" id="KW-0732">Signal</keyword>
<accession>A0A9W8YUN9</accession>
<keyword evidence="4" id="KW-1185">Reference proteome</keyword>
<dbReference type="InterPro" id="IPR005197">
    <property type="entry name" value="Glyco_hydro_71"/>
</dbReference>
<evidence type="ECO:0000313" key="3">
    <source>
        <dbReference type="EMBL" id="KAJ4393169.1"/>
    </source>
</evidence>
<evidence type="ECO:0008006" key="5">
    <source>
        <dbReference type="Google" id="ProtNLM"/>
    </source>
</evidence>
<dbReference type="Proteomes" id="UP001140453">
    <property type="component" value="Unassembled WGS sequence"/>
</dbReference>
<evidence type="ECO:0000256" key="1">
    <source>
        <dbReference type="SAM" id="MobiDB-lite"/>
    </source>
</evidence>